<accession>A0A523XTE8</accession>
<dbReference type="PANTHER" id="PTHR12234">
    <property type="entry name" value="FORMIMINOTRANSFERASE-CYCLODEAMINASE"/>
    <property type="match status" value="1"/>
</dbReference>
<keyword evidence="16" id="KW-0511">Multifunctional enzyme</keyword>
<evidence type="ECO:0000256" key="9">
    <source>
        <dbReference type="ARBA" id="ARBA00022490"/>
    </source>
</evidence>
<evidence type="ECO:0000256" key="16">
    <source>
        <dbReference type="ARBA" id="ARBA00023268"/>
    </source>
</evidence>
<organism evidence="22 23">
    <name type="scientific">candidate division TA06 bacterium</name>
    <dbReference type="NCBI Taxonomy" id="2250710"/>
    <lineage>
        <taxon>Bacteria</taxon>
        <taxon>Bacteria division TA06</taxon>
    </lineage>
</organism>
<protein>
    <recommendedName>
        <fullName evidence="8">Formimidoyltransferase-cyclodeaminase</fullName>
        <ecNumber evidence="6">2.1.2.5</ecNumber>
        <ecNumber evidence="7">4.3.1.4</ecNumber>
    </recommendedName>
    <alternativeName>
        <fullName evidence="19">Formiminotransferase-cyclodeaminase</fullName>
    </alternativeName>
</protein>
<evidence type="ECO:0000256" key="6">
    <source>
        <dbReference type="ARBA" id="ARBA00012252"/>
    </source>
</evidence>
<dbReference type="SUPFAM" id="SSF55116">
    <property type="entry name" value="Formiminotransferase domain of formiminotransferase-cyclodeaminase"/>
    <property type="match status" value="2"/>
</dbReference>
<reference evidence="22 23" key="1">
    <citation type="submission" date="2019-03" db="EMBL/GenBank/DDBJ databases">
        <title>Metabolic potential of uncultured bacteria and archaea associated with petroleum seepage in deep-sea sediments.</title>
        <authorList>
            <person name="Dong X."/>
            <person name="Hubert C."/>
        </authorList>
    </citation>
    <scope>NUCLEOTIDE SEQUENCE [LARGE SCALE GENOMIC DNA]</scope>
    <source>
        <strain evidence="22">E29_bin36</strain>
    </source>
</reference>
<comment type="similarity">
    <text evidence="5">In the C-terminal section; belongs to the cyclodeaminase/cyclohydrolase family.</text>
</comment>
<dbReference type="InterPro" id="IPR036178">
    <property type="entry name" value="Formintransfe-cycloase-like_sf"/>
</dbReference>
<feature type="domain" description="Formiminotransferase N-terminal subdomain" evidence="21">
    <location>
        <begin position="2"/>
        <end position="180"/>
    </location>
</feature>
<dbReference type="Gene3D" id="1.20.120.680">
    <property type="entry name" value="Formiminotetrahydrofolate cyclodeaminase monomer, up-and-down helical bundle"/>
    <property type="match status" value="1"/>
</dbReference>
<evidence type="ECO:0000259" key="20">
    <source>
        <dbReference type="SMART" id="SM01221"/>
    </source>
</evidence>
<dbReference type="Proteomes" id="UP000315534">
    <property type="component" value="Unassembled WGS sequence"/>
</dbReference>
<evidence type="ECO:0000256" key="17">
    <source>
        <dbReference type="ARBA" id="ARBA00025506"/>
    </source>
</evidence>
<dbReference type="EC" id="2.1.2.5" evidence="6"/>
<dbReference type="Pfam" id="PF04961">
    <property type="entry name" value="FTCD_C"/>
    <property type="match status" value="1"/>
</dbReference>
<dbReference type="GO" id="GO:0005814">
    <property type="term" value="C:centriole"/>
    <property type="evidence" value="ECO:0007669"/>
    <property type="project" value="UniProtKB-SubCell"/>
</dbReference>
<dbReference type="GO" id="GO:0030412">
    <property type="term" value="F:formimidoyltetrahydrofolate cyclodeaminase activity"/>
    <property type="evidence" value="ECO:0007669"/>
    <property type="project" value="UniProtKB-EC"/>
</dbReference>
<dbReference type="Pfam" id="PF02971">
    <property type="entry name" value="FTCD"/>
    <property type="match status" value="1"/>
</dbReference>
<dbReference type="InterPro" id="IPR012886">
    <property type="entry name" value="Formiminotransferase_N"/>
</dbReference>
<dbReference type="AlphaFoldDB" id="A0A523XTE8"/>
<dbReference type="InterPro" id="IPR037064">
    <property type="entry name" value="Formiminotransferase_N_sf"/>
</dbReference>
<comment type="pathway">
    <text evidence="3">Amino-acid degradation; L-histidine degradation into L-glutamate; L-glutamate from N-formimidoyl-L-glutamate (transferase route): step 1/1.</text>
</comment>
<dbReference type="SMART" id="SM01222">
    <property type="entry name" value="FTCD_N"/>
    <property type="match status" value="1"/>
</dbReference>
<keyword evidence="11" id="KW-0369">Histidine metabolism</keyword>
<comment type="subcellular location">
    <subcellularLocation>
        <location evidence="1">Cytoplasm</location>
        <location evidence="1">Cytoskeleton</location>
        <location evidence="1">Microtubule organizing center</location>
        <location evidence="1">Centrosome</location>
        <location evidence="1">Centriole</location>
    </subcellularLocation>
    <subcellularLocation>
        <location evidence="2">Golgi apparatus</location>
    </subcellularLocation>
</comment>
<dbReference type="EMBL" id="SOIP01000162">
    <property type="protein sequence ID" value="TET82129.1"/>
    <property type="molecule type" value="Genomic_DNA"/>
</dbReference>
<dbReference type="InterPro" id="IPR013802">
    <property type="entry name" value="Formiminotransferase_C"/>
</dbReference>
<name>A0A523XTE8_UNCT6</name>
<dbReference type="EC" id="4.3.1.4" evidence="7"/>
<keyword evidence="9" id="KW-0963">Cytoplasm</keyword>
<evidence type="ECO:0000256" key="1">
    <source>
        <dbReference type="ARBA" id="ARBA00004114"/>
    </source>
</evidence>
<dbReference type="GO" id="GO:0005542">
    <property type="term" value="F:folic acid binding"/>
    <property type="evidence" value="ECO:0007669"/>
    <property type="project" value="UniProtKB-KW"/>
</dbReference>
<evidence type="ECO:0000256" key="2">
    <source>
        <dbReference type="ARBA" id="ARBA00004555"/>
    </source>
</evidence>
<dbReference type="Gene3D" id="3.30.990.10">
    <property type="entry name" value="Formiminotransferase, N-terminal subdomain"/>
    <property type="match status" value="1"/>
</dbReference>
<evidence type="ECO:0000256" key="13">
    <source>
        <dbReference type="ARBA" id="ARBA00023034"/>
    </source>
</evidence>
<dbReference type="PANTHER" id="PTHR12234:SF8">
    <property type="entry name" value="FORMIMINOTRANSFERASE-CYCLODEAMINASE"/>
    <property type="match status" value="1"/>
</dbReference>
<dbReference type="SMART" id="SM01221">
    <property type="entry name" value="FTCD"/>
    <property type="match status" value="1"/>
</dbReference>
<gene>
    <name evidence="22" type="primary">ftcD</name>
    <name evidence="22" type="ORF">E3J38_02685</name>
</gene>
<dbReference type="GO" id="GO:0030409">
    <property type="term" value="F:glutamate formimidoyltransferase activity"/>
    <property type="evidence" value="ECO:0007669"/>
    <property type="project" value="UniProtKB-EC"/>
</dbReference>
<evidence type="ECO:0000256" key="11">
    <source>
        <dbReference type="ARBA" id="ARBA00022808"/>
    </source>
</evidence>
<keyword evidence="13" id="KW-0333">Golgi apparatus</keyword>
<keyword evidence="12" id="KW-0290">Folate-binding</keyword>
<dbReference type="InterPro" id="IPR007044">
    <property type="entry name" value="Cyclodeamin/CycHdrlase"/>
</dbReference>
<dbReference type="Gene3D" id="3.30.70.670">
    <property type="entry name" value="Formiminotransferase, C-terminal subdomain"/>
    <property type="match status" value="1"/>
</dbReference>
<evidence type="ECO:0000256" key="3">
    <source>
        <dbReference type="ARBA" id="ARBA00005082"/>
    </source>
</evidence>
<evidence type="ECO:0000256" key="18">
    <source>
        <dbReference type="ARBA" id="ARBA00025915"/>
    </source>
</evidence>
<evidence type="ECO:0000256" key="5">
    <source>
        <dbReference type="ARBA" id="ARBA00010825"/>
    </source>
</evidence>
<dbReference type="UniPathway" id="UPA00379">
    <property type="reaction ID" value="UER00555"/>
</dbReference>
<evidence type="ECO:0000256" key="12">
    <source>
        <dbReference type="ARBA" id="ARBA00022954"/>
    </source>
</evidence>
<evidence type="ECO:0000256" key="15">
    <source>
        <dbReference type="ARBA" id="ARBA00023239"/>
    </source>
</evidence>
<dbReference type="InterPro" id="IPR037070">
    <property type="entry name" value="Formiminotransferase_C_sf"/>
</dbReference>
<evidence type="ECO:0000259" key="21">
    <source>
        <dbReference type="SMART" id="SM01222"/>
    </source>
</evidence>
<comment type="subunit">
    <text evidence="18">Homooctamer, including four polyglutamate binding sites. The subunits are arranged as a tetramer of dimers, and form a planar ring-shaped structure.</text>
</comment>
<keyword evidence="10 22" id="KW-0808">Transferase</keyword>
<evidence type="ECO:0000313" key="22">
    <source>
        <dbReference type="EMBL" id="TET82129.1"/>
    </source>
</evidence>
<dbReference type="NCBIfam" id="TIGR02024">
    <property type="entry name" value="FtcD"/>
    <property type="match status" value="1"/>
</dbReference>
<comment type="similarity">
    <text evidence="4">In the N-terminal section; belongs to the formiminotransferase family.</text>
</comment>
<dbReference type="GO" id="GO:0019556">
    <property type="term" value="P:L-histidine catabolic process to glutamate and formamide"/>
    <property type="evidence" value="ECO:0007669"/>
    <property type="project" value="UniProtKB-UniPathway"/>
</dbReference>
<evidence type="ECO:0000256" key="7">
    <source>
        <dbReference type="ARBA" id="ARBA00012998"/>
    </source>
</evidence>
<comment type="function">
    <text evidence="17">Folate-dependent enzyme, that displays both transferase and deaminase activity. Serves to channel one-carbon units from formiminoglutamate to the folate pool.</text>
</comment>
<proteinExistence type="inferred from homology"/>
<feature type="domain" description="Formiminotransferase C-terminal subdomain" evidence="20">
    <location>
        <begin position="181"/>
        <end position="295"/>
    </location>
</feature>
<evidence type="ECO:0000256" key="19">
    <source>
        <dbReference type="ARBA" id="ARBA00030029"/>
    </source>
</evidence>
<evidence type="ECO:0000256" key="10">
    <source>
        <dbReference type="ARBA" id="ARBA00022679"/>
    </source>
</evidence>
<dbReference type="SUPFAM" id="SSF101262">
    <property type="entry name" value="Methenyltetrahydrofolate cyclohydrolase-like"/>
    <property type="match status" value="1"/>
</dbReference>
<dbReference type="InterPro" id="IPR051623">
    <property type="entry name" value="FTCD"/>
</dbReference>
<evidence type="ECO:0000313" key="23">
    <source>
        <dbReference type="Proteomes" id="UP000315534"/>
    </source>
</evidence>
<keyword evidence="15" id="KW-0456">Lyase</keyword>
<dbReference type="GO" id="GO:0019557">
    <property type="term" value="P:L-histidine catabolic process to glutamate and formate"/>
    <property type="evidence" value="ECO:0007669"/>
    <property type="project" value="UniProtKB-UniPathway"/>
</dbReference>
<dbReference type="Pfam" id="PF07837">
    <property type="entry name" value="FTCD_N"/>
    <property type="match status" value="1"/>
</dbReference>
<keyword evidence="14" id="KW-0206">Cytoskeleton</keyword>
<sequence length="520" mass="56417">MKIVECVPNFSEGRRKDVIDALEGAIRSVEGVRLLDIEFDPDHNRSVFTFIGEPQKVKEAALKAADIAVEKIDLTKHEGAHPRMGAVDVVPFIPLHGTTIGECIELSKQFAEEYSKKHGVPVYLYAKAATRPERVDLPNIREGEFEGLRELIGKDSAKDPDYGPNKIHPTAGATATGARNFLIAINFNLNTTNVKVAKACANAVRGTTGGFVNVQGIGLDLPDKGMVQVSLNLTHPKRTKIHQVLEVVRNEARRFGATVVETEIVGMVPLFALLDALKYYLQPEKLDESMILDLHYLGGAEGPKEKTFSEMTLIEFGDQVRRARATPGGGSVAAALGSYGSALVCMVTGLSLSGRRFAAIKEEMLKVRHAVENDRGVLMGLVEEDSVAFDEVMNTFKMPEDTPAEKKQKAKAVQATTKGAAEVPLQTMRHSFKALEGARIAAEKGNINTITDAGMAALSLLAAIEGAALNVKVNLGNITDKDFAKKMGDEVEDLLTKGRALKDEIMVIVEDRMKQLAESS</sequence>
<evidence type="ECO:0000256" key="14">
    <source>
        <dbReference type="ARBA" id="ARBA00023212"/>
    </source>
</evidence>
<evidence type="ECO:0000256" key="4">
    <source>
        <dbReference type="ARBA" id="ARBA00008297"/>
    </source>
</evidence>
<evidence type="ECO:0000256" key="8">
    <source>
        <dbReference type="ARBA" id="ARBA00017787"/>
    </source>
</evidence>
<dbReference type="InterPro" id="IPR004227">
    <property type="entry name" value="Formiminotransferase_cat"/>
</dbReference>
<comment type="caution">
    <text evidence="22">The sequence shown here is derived from an EMBL/GenBank/DDBJ whole genome shotgun (WGS) entry which is preliminary data.</text>
</comment>
<dbReference type="InterPro" id="IPR022384">
    <property type="entry name" value="FormiminoTrfase_cat_dom_sf"/>
</dbReference>